<evidence type="ECO:0000256" key="3">
    <source>
        <dbReference type="ARBA" id="ARBA00023146"/>
    </source>
</evidence>
<dbReference type="GO" id="GO:0004821">
    <property type="term" value="F:histidine-tRNA ligase activity"/>
    <property type="evidence" value="ECO:0007669"/>
    <property type="project" value="UniProtKB-UniRule"/>
</dbReference>
<dbReference type="PANTHER" id="PTHR43707">
    <property type="entry name" value="HISTIDYL-TRNA SYNTHETASE"/>
    <property type="match status" value="1"/>
</dbReference>
<dbReference type="PROSITE" id="PS50862">
    <property type="entry name" value="AA_TRNA_LIGASE_II"/>
    <property type="match status" value="1"/>
</dbReference>
<reference evidence="8 9" key="1">
    <citation type="submission" date="2017-09" db="EMBL/GenBank/DDBJ databases">
        <title>Depth-based differentiation of microbial function through sediment-hosted aquifers and enrichment of novel symbionts in the deep terrestrial subsurface.</title>
        <authorList>
            <person name="Probst A.J."/>
            <person name="Ladd B."/>
            <person name="Jarett J.K."/>
            <person name="Geller-Mcgrath D.E."/>
            <person name="Sieber C.M."/>
            <person name="Emerson J.B."/>
            <person name="Anantharaman K."/>
            <person name="Thomas B.C."/>
            <person name="Malmstrom R."/>
            <person name="Stieglmeier M."/>
            <person name="Klingl A."/>
            <person name="Woyke T."/>
            <person name="Ryan C.M."/>
            <person name="Banfield J.F."/>
        </authorList>
    </citation>
    <scope>NUCLEOTIDE SEQUENCE [LARGE SCALE GENOMIC DNA]</scope>
    <source>
        <strain evidence="8">CG23_combo_of_CG06-09_8_20_14_all_37_13</strain>
    </source>
</reference>
<dbReference type="PIRSF" id="PIRSF001549">
    <property type="entry name" value="His-tRNA_synth"/>
    <property type="match status" value="1"/>
</dbReference>
<dbReference type="CDD" id="cd00773">
    <property type="entry name" value="HisRS-like_core"/>
    <property type="match status" value="1"/>
</dbReference>
<dbReference type="InterPro" id="IPR006195">
    <property type="entry name" value="aa-tRNA-synth_II"/>
</dbReference>
<feature type="binding site" evidence="6">
    <location>
        <position position="140"/>
    </location>
    <ligand>
        <name>L-histidine</name>
        <dbReference type="ChEBI" id="CHEBI:57595"/>
    </ligand>
</feature>
<proteinExistence type="inferred from homology"/>
<feature type="binding site" evidence="6">
    <location>
        <position position="136"/>
    </location>
    <ligand>
        <name>L-histidine</name>
        <dbReference type="ChEBI" id="CHEBI:57595"/>
    </ligand>
</feature>
<dbReference type="EMBL" id="PCRH01000043">
    <property type="protein sequence ID" value="PIP17065.1"/>
    <property type="molecule type" value="Genomic_DNA"/>
</dbReference>
<dbReference type="SUPFAM" id="SSF52954">
    <property type="entry name" value="Class II aaRS ABD-related"/>
    <property type="match status" value="1"/>
</dbReference>
<accession>A0A2G9YCV4</accession>
<evidence type="ECO:0000256" key="4">
    <source>
        <dbReference type="ARBA" id="ARBA00047639"/>
    </source>
</evidence>
<comment type="subcellular location">
    <subcellularLocation>
        <location evidence="5">Cytoplasm</location>
    </subcellularLocation>
</comment>
<dbReference type="InterPro" id="IPR004516">
    <property type="entry name" value="HisRS/HisZ"/>
</dbReference>
<comment type="subunit">
    <text evidence="5">Homodimer.</text>
</comment>
<evidence type="ECO:0000256" key="2">
    <source>
        <dbReference type="ARBA" id="ARBA00022741"/>
    </source>
</evidence>
<keyword evidence="5" id="KW-0963">Cytoplasm</keyword>
<dbReference type="Pfam" id="PF13393">
    <property type="entry name" value="tRNA-synt_His"/>
    <property type="match status" value="2"/>
</dbReference>
<feature type="domain" description="Aminoacyl-transfer RNA synthetases class-II family profile" evidence="7">
    <location>
        <begin position="40"/>
        <end position="345"/>
    </location>
</feature>
<dbReference type="HAMAP" id="MF_00127">
    <property type="entry name" value="His_tRNA_synth"/>
    <property type="match status" value="1"/>
</dbReference>
<dbReference type="InterPro" id="IPR045864">
    <property type="entry name" value="aa-tRNA-synth_II/BPL/LPL"/>
</dbReference>
<feature type="binding site" evidence="6">
    <location>
        <begin position="272"/>
        <end position="273"/>
    </location>
    <ligand>
        <name>L-histidine</name>
        <dbReference type="ChEBI" id="CHEBI:57595"/>
    </ligand>
</feature>
<protein>
    <recommendedName>
        <fullName evidence="5">Histidine--tRNA ligase</fullName>
        <ecNumber evidence="5">6.1.1.21</ecNumber>
    </recommendedName>
    <alternativeName>
        <fullName evidence="5">Histidyl-tRNA synthetase</fullName>
        <shortName evidence="5">HisRS</shortName>
    </alternativeName>
</protein>
<organism evidence="8 9">
    <name type="scientific">Candidatus Portnoybacteria bacterium CG23_combo_of_CG06-09_8_20_14_all_37_13</name>
    <dbReference type="NCBI Taxonomy" id="1974819"/>
    <lineage>
        <taxon>Bacteria</taxon>
        <taxon>Candidatus Portnoyibacteriota</taxon>
    </lineage>
</organism>
<evidence type="ECO:0000313" key="8">
    <source>
        <dbReference type="EMBL" id="PIP17065.1"/>
    </source>
</evidence>
<evidence type="ECO:0000256" key="1">
    <source>
        <dbReference type="ARBA" id="ARBA00008226"/>
    </source>
</evidence>
<dbReference type="GO" id="GO:0006427">
    <property type="term" value="P:histidyl-tRNA aminoacylation"/>
    <property type="evidence" value="ECO:0007669"/>
    <property type="project" value="UniProtKB-UniRule"/>
</dbReference>
<dbReference type="Gene3D" id="3.30.930.10">
    <property type="entry name" value="Bira Bifunctional Protein, Domain 2"/>
    <property type="match status" value="1"/>
</dbReference>
<keyword evidence="2 5" id="KW-0547">Nucleotide-binding</keyword>
<dbReference type="EC" id="6.1.1.21" evidence="5"/>
<comment type="similarity">
    <text evidence="1 5">Belongs to the class-II aminoacyl-tRNA synthetase family.</text>
</comment>
<dbReference type="SUPFAM" id="SSF55681">
    <property type="entry name" value="Class II aaRS and biotin synthetases"/>
    <property type="match status" value="1"/>
</dbReference>
<evidence type="ECO:0000256" key="5">
    <source>
        <dbReference type="HAMAP-Rule" id="MF_00127"/>
    </source>
</evidence>
<keyword evidence="3 5" id="KW-0030">Aminoacyl-tRNA synthetase</keyword>
<dbReference type="GO" id="GO:0005737">
    <property type="term" value="C:cytoplasm"/>
    <property type="evidence" value="ECO:0007669"/>
    <property type="project" value="UniProtKB-SubCell"/>
</dbReference>
<dbReference type="NCBIfam" id="TIGR00442">
    <property type="entry name" value="hisS"/>
    <property type="match status" value="1"/>
</dbReference>
<gene>
    <name evidence="5" type="primary">hisS</name>
    <name evidence="8" type="ORF">COX44_01935</name>
</gene>
<dbReference type="GO" id="GO:0005524">
    <property type="term" value="F:ATP binding"/>
    <property type="evidence" value="ECO:0007669"/>
    <property type="project" value="UniProtKB-UniRule"/>
</dbReference>
<feature type="binding site" evidence="6">
    <location>
        <begin position="91"/>
        <end position="93"/>
    </location>
    <ligand>
        <name>L-histidine</name>
        <dbReference type="ChEBI" id="CHEBI:57595"/>
    </ligand>
</feature>
<dbReference type="Pfam" id="PF03129">
    <property type="entry name" value="HGTP_anticodon"/>
    <property type="match status" value="1"/>
</dbReference>
<evidence type="ECO:0000256" key="6">
    <source>
        <dbReference type="PIRSR" id="PIRSR001549-1"/>
    </source>
</evidence>
<comment type="caution">
    <text evidence="8">The sequence shown here is derived from an EMBL/GenBank/DDBJ whole genome shotgun (WGS) entry which is preliminary data.</text>
</comment>
<dbReference type="Gene3D" id="3.40.50.800">
    <property type="entry name" value="Anticodon-binding domain"/>
    <property type="match status" value="1"/>
</dbReference>
<evidence type="ECO:0000313" key="9">
    <source>
        <dbReference type="Proteomes" id="UP000231480"/>
    </source>
</evidence>
<keyword evidence="5" id="KW-0067">ATP-binding</keyword>
<dbReference type="InterPro" id="IPR041715">
    <property type="entry name" value="HisRS-like_core"/>
</dbReference>
<dbReference type="InterPro" id="IPR004154">
    <property type="entry name" value="Anticodon-bd"/>
</dbReference>
<dbReference type="InterPro" id="IPR015807">
    <property type="entry name" value="His-tRNA-ligase"/>
</dbReference>
<sequence>MPQAITKQSKIKFQSPKGMKDILPEEQKYWQFVSNIAEPLIQSYGFKKIDTPILEETQLFAKGTGQTTDIVQKEMFSLRTKGGDQLSLRPEFTPNICRAYLEHGMNSLPQPVKLYSFGPVFRYDRPQAGRLRQFNQFSIEAIGSKDPIIDAQIIQLSWKIFEKLGLSKDLNIQINNIGCSKCRPGYIKLLVQYYKNKMRQLCIDCKMRLNKNPLRLLDCKEAVCRRLMADAPQSVDNLCSECHDHFKGVLEYLDELNLPYELNYRLVRGLDYYTKTVFEFYPACNASRSDACRPEPSFGGGGRYDSLIEILGGKETPAVGVALGVERMIMEIEKQKIKIIEQKKPRIFLAQLGTLSKRKAIKLFASLQQEGIKTAESFSHDSLKTQLRIASRLEVDFTLIVGQKEALEESVILRDMSTGVQEVVLINKIIPELKKRLK</sequence>
<feature type="binding site" evidence="6">
    <location>
        <position position="268"/>
    </location>
    <ligand>
        <name>L-histidine</name>
        <dbReference type="ChEBI" id="CHEBI:57595"/>
    </ligand>
</feature>
<dbReference type="Proteomes" id="UP000231480">
    <property type="component" value="Unassembled WGS sequence"/>
</dbReference>
<dbReference type="PANTHER" id="PTHR43707:SF1">
    <property type="entry name" value="HISTIDINE--TRNA LIGASE, MITOCHONDRIAL-RELATED"/>
    <property type="match status" value="1"/>
</dbReference>
<comment type="catalytic activity">
    <reaction evidence="4 5">
        <text>tRNA(His) + L-histidine + ATP = L-histidyl-tRNA(His) + AMP + diphosphate + H(+)</text>
        <dbReference type="Rhea" id="RHEA:17313"/>
        <dbReference type="Rhea" id="RHEA-COMP:9665"/>
        <dbReference type="Rhea" id="RHEA-COMP:9689"/>
        <dbReference type="ChEBI" id="CHEBI:15378"/>
        <dbReference type="ChEBI" id="CHEBI:30616"/>
        <dbReference type="ChEBI" id="CHEBI:33019"/>
        <dbReference type="ChEBI" id="CHEBI:57595"/>
        <dbReference type="ChEBI" id="CHEBI:78442"/>
        <dbReference type="ChEBI" id="CHEBI:78527"/>
        <dbReference type="ChEBI" id="CHEBI:456215"/>
        <dbReference type="EC" id="6.1.1.21"/>
    </reaction>
</comment>
<name>A0A2G9YCV4_9BACT</name>
<feature type="binding site" evidence="6">
    <location>
        <position position="122"/>
    </location>
    <ligand>
        <name>L-histidine</name>
        <dbReference type="ChEBI" id="CHEBI:57595"/>
    </ligand>
</feature>
<keyword evidence="5" id="KW-0648">Protein biosynthesis</keyword>
<keyword evidence="5 8" id="KW-0436">Ligase</keyword>
<dbReference type="AlphaFoldDB" id="A0A2G9YCV4"/>
<dbReference type="InterPro" id="IPR036621">
    <property type="entry name" value="Anticodon-bd_dom_sf"/>
</dbReference>
<evidence type="ECO:0000259" key="7">
    <source>
        <dbReference type="PROSITE" id="PS50862"/>
    </source>
</evidence>